<dbReference type="EMBL" id="OM869603">
    <property type="protein sequence ID" value="UPW41446.1"/>
    <property type="molecule type" value="Genomic_DNA"/>
</dbReference>
<proteinExistence type="predicted"/>
<accession>A0A976N1P6</accession>
<evidence type="ECO:0000256" key="1">
    <source>
        <dbReference type="SAM" id="Coils"/>
    </source>
</evidence>
<keyword evidence="2" id="KW-0472">Membrane</keyword>
<feature type="coiled-coil region" evidence="1">
    <location>
        <begin position="159"/>
        <end position="206"/>
    </location>
</feature>
<keyword evidence="2" id="KW-1133">Transmembrane helix</keyword>
<sequence>MLEGVDFSPYITAFIFVLFSIINMVYTVKHGKSLDKEFLSMVKTLTPEKLAEERQKKPDAYTQSFSPLVKQYRFDSVTGELVEQEDMLDVDKLVASYVDVALDKLKEKLLPPIDITDKLKGDISVVEGDISSVCAGLDVLEEWRDKLGLDASVPVTTVYEKMEVERSKLLEQSRAAEKAKLEADAAAATHQRIVALQQELAKLQADKPQGGDTDA</sequence>
<evidence type="ECO:0000256" key="2">
    <source>
        <dbReference type="SAM" id="Phobius"/>
    </source>
</evidence>
<evidence type="ECO:0000313" key="3">
    <source>
        <dbReference type="EMBL" id="UPW41446.1"/>
    </source>
</evidence>
<keyword evidence="2" id="KW-0812">Transmembrane</keyword>
<name>A0A976N1P6_9VIRU</name>
<keyword evidence="1" id="KW-0175">Coiled coil</keyword>
<organism evidence="3">
    <name type="scientific">Dipodfec virus UA23Rod_1392</name>
    <dbReference type="NCBI Taxonomy" id="2929332"/>
    <lineage>
        <taxon>Viruses</taxon>
        <taxon>Monodnaviria</taxon>
        <taxon>Sangervirae</taxon>
        <taxon>Phixviricota</taxon>
        <taxon>Malgrandaviricetes</taxon>
        <taxon>Petitvirales</taxon>
        <taxon>Microviridae</taxon>
    </lineage>
</organism>
<protein>
    <submittedName>
        <fullName evidence="3">Uncharacterized protein</fullName>
    </submittedName>
</protein>
<feature type="transmembrane region" description="Helical" evidence="2">
    <location>
        <begin position="7"/>
        <end position="26"/>
    </location>
</feature>
<reference evidence="3" key="1">
    <citation type="submission" date="2022-02" db="EMBL/GenBank/DDBJ databases">
        <title>Towards deciphering the DNA virus diversity associated with rodent species in the families Cricetidae and Heteromyidae.</title>
        <authorList>
            <person name="Lund M."/>
            <person name="Larsen B.B."/>
            <person name="Gryseels S."/>
            <person name="Kraberger S."/>
            <person name="Rowsey D.M."/>
            <person name="Steger L."/>
            <person name="Yule K.M."/>
            <person name="Upham N.S."/>
            <person name="Worobey M."/>
            <person name="Van Doorslaer K."/>
            <person name="Varsani A."/>
        </authorList>
    </citation>
    <scope>NUCLEOTIDE SEQUENCE</scope>
    <source>
        <strain evidence="3">UA23Rod_1392</strain>
    </source>
</reference>